<dbReference type="Proteomes" id="UP000766486">
    <property type="component" value="Unassembled WGS sequence"/>
</dbReference>
<evidence type="ECO:0000256" key="1">
    <source>
        <dbReference type="ARBA" id="ARBA00006328"/>
    </source>
</evidence>
<evidence type="ECO:0000313" key="5">
    <source>
        <dbReference type="Proteomes" id="UP000766486"/>
    </source>
</evidence>
<comment type="caution">
    <text evidence="4">The sequence shown here is derived from an EMBL/GenBank/DDBJ whole genome shotgun (WGS) entry which is preliminary data.</text>
</comment>
<dbReference type="InterPro" id="IPR036291">
    <property type="entry name" value="NAD(P)-bd_dom_sf"/>
</dbReference>
<comment type="similarity">
    <text evidence="1">Belongs to the NmrA-type oxidoreductase family.</text>
</comment>
<dbReference type="Pfam" id="PF05368">
    <property type="entry name" value="NmrA"/>
    <property type="match status" value="1"/>
</dbReference>
<dbReference type="InterPro" id="IPR051164">
    <property type="entry name" value="NmrA-like_oxidored"/>
</dbReference>
<evidence type="ECO:0000313" key="4">
    <source>
        <dbReference type="EMBL" id="VUC31801.1"/>
    </source>
</evidence>
<gene>
    <name evidence="4" type="ORF">CLO192961_LOCUS315654</name>
</gene>
<dbReference type="SUPFAM" id="SSF51735">
    <property type="entry name" value="NAD(P)-binding Rossmann-fold domains"/>
    <property type="match status" value="1"/>
</dbReference>
<dbReference type="Gene3D" id="3.90.25.10">
    <property type="entry name" value="UDP-galactose 4-epimerase, domain 1"/>
    <property type="match status" value="1"/>
</dbReference>
<name>A0ABY6UNJ9_BIOOC</name>
<dbReference type="InterPro" id="IPR008030">
    <property type="entry name" value="NmrA-like"/>
</dbReference>
<dbReference type="PANTHER" id="PTHR42748">
    <property type="entry name" value="NITROGEN METABOLITE REPRESSION PROTEIN NMRA FAMILY MEMBER"/>
    <property type="match status" value="1"/>
</dbReference>
<protein>
    <recommendedName>
        <fullName evidence="3">NmrA-like domain-containing protein</fullName>
    </recommendedName>
</protein>
<accession>A0ABY6UNJ9</accession>
<evidence type="ECO:0000256" key="2">
    <source>
        <dbReference type="ARBA" id="ARBA00022857"/>
    </source>
</evidence>
<organism evidence="4 5">
    <name type="scientific">Bionectria ochroleuca</name>
    <name type="common">Gliocladium roseum</name>
    <dbReference type="NCBI Taxonomy" id="29856"/>
    <lineage>
        <taxon>Eukaryota</taxon>
        <taxon>Fungi</taxon>
        <taxon>Dikarya</taxon>
        <taxon>Ascomycota</taxon>
        <taxon>Pezizomycotina</taxon>
        <taxon>Sordariomycetes</taxon>
        <taxon>Hypocreomycetidae</taxon>
        <taxon>Hypocreales</taxon>
        <taxon>Bionectriaceae</taxon>
        <taxon>Clonostachys</taxon>
    </lineage>
</organism>
<proteinExistence type="inferred from homology"/>
<keyword evidence="5" id="KW-1185">Reference proteome</keyword>
<dbReference type="PANTHER" id="PTHR42748:SF25">
    <property type="entry name" value="NMRA FAMILY PROTEIN"/>
    <property type="match status" value="1"/>
</dbReference>
<keyword evidence="2" id="KW-0521">NADP</keyword>
<dbReference type="Gene3D" id="3.40.50.720">
    <property type="entry name" value="NAD(P)-binding Rossmann-like Domain"/>
    <property type="match status" value="1"/>
</dbReference>
<dbReference type="EMBL" id="CABFNS010000837">
    <property type="protein sequence ID" value="VUC31801.1"/>
    <property type="molecule type" value="Genomic_DNA"/>
</dbReference>
<feature type="domain" description="NmrA-like" evidence="3">
    <location>
        <begin position="6"/>
        <end position="305"/>
    </location>
</feature>
<evidence type="ECO:0000259" key="3">
    <source>
        <dbReference type="Pfam" id="PF05368"/>
    </source>
</evidence>
<sequence>MSQSRALLITGATGRQGGAVIDALVAKNSDDFLILAVTRSTDSPAAKRILAKSSSIKLVKGDLNDVPALFKAAKDAAGWIPLWGVYSVQVFFAPGASLESEVRQGKAMIDESIKAGIRHFVYSSVERGGDKRSWENRTPVPHFQTKYLLEHYLLDQLQKTKSTMEWTIVRPGMFMDNLEPSFSIRAFLTMLRQIMGETPLQWVACKDIGIAVAEAFHDLEGWKGKSTGIVSEVLTFSELNQAFEKATGKPAPTTYGLVGKLIKYGVPGNPQYGTMTIWLAKEGFNADVDENRRFNPNPMTLEEWLRQSPSEWN</sequence>
<reference evidence="4 5" key="1">
    <citation type="submission" date="2019-06" db="EMBL/GenBank/DDBJ databases">
        <authorList>
            <person name="Broberg M."/>
        </authorList>
    </citation>
    <scope>NUCLEOTIDE SEQUENCE [LARGE SCALE GENOMIC DNA]</scope>
</reference>